<dbReference type="InterPro" id="IPR051317">
    <property type="entry name" value="Gfo/Idh/MocA_oxidoreduct"/>
</dbReference>
<dbReference type="PANTHER" id="PTHR43708:SF8">
    <property type="entry name" value="OXIDOREDUCTASE"/>
    <property type="match status" value="1"/>
</dbReference>
<dbReference type="Proteomes" id="UP001597362">
    <property type="component" value="Unassembled WGS sequence"/>
</dbReference>
<comment type="caution">
    <text evidence="4">The sequence shown here is derived from an EMBL/GenBank/DDBJ whole genome shotgun (WGS) entry which is preliminary data.</text>
</comment>
<organism evidence="4 5">
    <name type="scientific">Paenibacillus yanchengensis</name>
    <dbReference type="NCBI Taxonomy" id="2035833"/>
    <lineage>
        <taxon>Bacteria</taxon>
        <taxon>Bacillati</taxon>
        <taxon>Bacillota</taxon>
        <taxon>Bacilli</taxon>
        <taxon>Bacillales</taxon>
        <taxon>Paenibacillaceae</taxon>
        <taxon>Paenibacillus</taxon>
    </lineage>
</organism>
<dbReference type="InterPro" id="IPR000683">
    <property type="entry name" value="Gfo/Idh/MocA-like_OxRdtase_N"/>
</dbReference>
<feature type="domain" description="Gfo/Idh/MocA-like oxidoreductase C-terminal" evidence="3">
    <location>
        <begin position="145"/>
        <end position="349"/>
    </location>
</feature>
<proteinExistence type="inferred from homology"/>
<dbReference type="InterPro" id="IPR036291">
    <property type="entry name" value="NAD(P)-bd_dom_sf"/>
</dbReference>
<dbReference type="Gene3D" id="3.30.360.10">
    <property type="entry name" value="Dihydrodipicolinate Reductase, domain 2"/>
    <property type="match status" value="1"/>
</dbReference>
<comment type="similarity">
    <text evidence="1">Belongs to the Gfo/Idh/MocA family.</text>
</comment>
<dbReference type="SUPFAM" id="SSF55347">
    <property type="entry name" value="Glyceraldehyde-3-phosphate dehydrogenase-like, C-terminal domain"/>
    <property type="match status" value="1"/>
</dbReference>
<dbReference type="Gene3D" id="3.40.50.720">
    <property type="entry name" value="NAD(P)-binding Rossmann-like Domain"/>
    <property type="match status" value="1"/>
</dbReference>
<evidence type="ECO:0000256" key="1">
    <source>
        <dbReference type="ARBA" id="ARBA00010928"/>
    </source>
</evidence>
<dbReference type="EMBL" id="JBHUHO010000043">
    <property type="protein sequence ID" value="MFD2117607.1"/>
    <property type="molecule type" value="Genomic_DNA"/>
</dbReference>
<feature type="domain" description="Gfo/Idh/MocA-like oxidoreductase N-terminal" evidence="2">
    <location>
        <begin position="7"/>
        <end position="123"/>
    </location>
</feature>
<protein>
    <submittedName>
        <fullName evidence="4">Gfo/Idh/MocA family protein</fullName>
    </submittedName>
</protein>
<evidence type="ECO:0000313" key="5">
    <source>
        <dbReference type="Proteomes" id="UP001597362"/>
    </source>
</evidence>
<dbReference type="Pfam" id="PF01408">
    <property type="entry name" value="GFO_IDH_MocA"/>
    <property type="match status" value="1"/>
</dbReference>
<reference evidence="5" key="1">
    <citation type="journal article" date="2019" name="Int. J. Syst. Evol. Microbiol.">
        <title>The Global Catalogue of Microorganisms (GCM) 10K type strain sequencing project: providing services to taxonomists for standard genome sequencing and annotation.</title>
        <authorList>
            <consortium name="The Broad Institute Genomics Platform"/>
            <consortium name="The Broad Institute Genome Sequencing Center for Infectious Disease"/>
            <person name="Wu L."/>
            <person name="Ma J."/>
        </authorList>
    </citation>
    <scope>NUCLEOTIDE SEQUENCE [LARGE SCALE GENOMIC DNA]</scope>
    <source>
        <strain evidence="5">GH52</strain>
    </source>
</reference>
<dbReference type="SUPFAM" id="SSF51735">
    <property type="entry name" value="NAD(P)-binding Rossmann-fold domains"/>
    <property type="match status" value="1"/>
</dbReference>
<dbReference type="Pfam" id="PF02894">
    <property type="entry name" value="GFO_IDH_MocA_C"/>
    <property type="match status" value="1"/>
</dbReference>
<dbReference type="InterPro" id="IPR004104">
    <property type="entry name" value="Gfo/Idh/MocA-like_OxRdtase_C"/>
</dbReference>
<evidence type="ECO:0000259" key="3">
    <source>
        <dbReference type="Pfam" id="PF02894"/>
    </source>
</evidence>
<evidence type="ECO:0000259" key="2">
    <source>
        <dbReference type="Pfam" id="PF01408"/>
    </source>
</evidence>
<dbReference type="PANTHER" id="PTHR43708">
    <property type="entry name" value="CONSERVED EXPRESSED OXIDOREDUCTASE (EUROFUNG)"/>
    <property type="match status" value="1"/>
</dbReference>
<name>A0ABW4YPE8_9BACL</name>
<keyword evidence="5" id="KW-1185">Reference proteome</keyword>
<dbReference type="RefSeq" id="WP_377774857.1">
    <property type="nucleotide sequence ID" value="NZ_JBHUHO010000043.1"/>
</dbReference>
<accession>A0ABW4YPE8</accession>
<evidence type="ECO:0000313" key="4">
    <source>
        <dbReference type="EMBL" id="MFD2117607.1"/>
    </source>
</evidence>
<gene>
    <name evidence="4" type="ORF">ACFSJH_17905</name>
</gene>
<sequence>MMSQQYRMGVVGLGEGRSIMSAALQSKQWELVQVCDLNEQLCREREQEFSFNNWTTSYEAMLANENIDVIAIYTPDQLHFTHIKQAVLAGKHVICTKPVLHSLEQASELLALMAQTDRKLFIGQSSRFFEPMLHQRRDFEAGNHGELAVVETQYITDGRWFLEKGWSKQAGFSWMYNFMIHAVDLVKWYLPDVTEVMGFARTSENSLEHNLEVWDSLRFLMRNEQGQIAQISGDYTLPTLDLAVEPSIACVLRGSKGTSRAEYSNLLYHTKFTGQPAQTTSFEEKQDYYFRFGGTSHHAGEYQNYIEYFADCLDAARDPLPDANEAIHTLAIMEAMTRSVQLGGQPVKISTILAEYNLTEKQQ</sequence>